<dbReference type="InterPro" id="IPR055170">
    <property type="entry name" value="GFO_IDH_MocA-like_dom"/>
</dbReference>
<organism evidence="3 4">
    <name type="scientific">Candidatus Rhodobacter oscarellae</name>
    <dbReference type="NCBI Taxonomy" id="1675527"/>
    <lineage>
        <taxon>Bacteria</taxon>
        <taxon>Pseudomonadati</taxon>
        <taxon>Pseudomonadota</taxon>
        <taxon>Alphaproteobacteria</taxon>
        <taxon>Rhodobacterales</taxon>
        <taxon>Rhodobacter group</taxon>
        <taxon>Rhodobacter</taxon>
    </lineage>
</organism>
<evidence type="ECO:0000259" key="1">
    <source>
        <dbReference type="Pfam" id="PF01408"/>
    </source>
</evidence>
<sequence>MFEVALVGLGYFSQFHMNAWQANPDATLSAVCDPTPGLATEATALTGAIGYRDSEQMFRDTDPDIVDLVVPPSAQAKLIRMALRRDRLIICQKPFCTSLEEAKAITAEAEAAGATLVIHENFRFQPWYRTAKRFLHNGRMGQVYGAQFRLRPGDGRGADAYMARQPSFQQMPRFLVQETAVHLIDTFRYLFGPVASIYADLRQLNPAIAGEDAGHIVLTHDSGVQSVFDGNRLADSTAADPRRTMGEMLVEGEGGALRLDGDGRLHYRAFGQKSVEPVLITDRVDNSQFGGGCVAALINHAVTALSNATSPENTARDYLTVVELVEAAYRSAAEGRRIAV</sequence>
<comment type="caution">
    <text evidence="3">The sequence shown here is derived from an EMBL/GenBank/DDBJ whole genome shotgun (WGS) entry which is preliminary data.</text>
</comment>
<gene>
    <name evidence="3" type="ORF">AIOL_000188</name>
</gene>
<evidence type="ECO:0000259" key="2">
    <source>
        <dbReference type="Pfam" id="PF22725"/>
    </source>
</evidence>
<evidence type="ECO:0000313" key="4">
    <source>
        <dbReference type="Proteomes" id="UP000037178"/>
    </source>
</evidence>
<dbReference type="InterPro" id="IPR036291">
    <property type="entry name" value="NAD(P)-bd_dom_sf"/>
</dbReference>
<reference evidence="3 4" key="1">
    <citation type="submission" date="2015-06" db="EMBL/GenBank/DDBJ databases">
        <title>Draft genome sequence of an Alphaproteobacteria species associated to the Mediterranean sponge Oscarella lobularis.</title>
        <authorList>
            <person name="Jourda C."/>
            <person name="Santini S."/>
            <person name="Claverie J.-M."/>
        </authorList>
    </citation>
    <scope>NUCLEOTIDE SEQUENCE [LARGE SCALE GENOMIC DNA]</scope>
    <source>
        <strain evidence="3">IGS</strain>
    </source>
</reference>
<dbReference type="InterPro" id="IPR000683">
    <property type="entry name" value="Gfo/Idh/MocA-like_OxRdtase_N"/>
</dbReference>
<feature type="domain" description="Gfo/Idh/MocA-like oxidoreductase N-terminal" evidence="1">
    <location>
        <begin position="2"/>
        <end position="117"/>
    </location>
</feature>
<dbReference type="SUPFAM" id="SSF51735">
    <property type="entry name" value="NAD(P)-binding Rossmann-fold domains"/>
    <property type="match status" value="1"/>
</dbReference>
<keyword evidence="4" id="KW-1185">Reference proteome</keyword>
<dbReference type="EMBL" id="LFTY01000001">
    <property type="protein sequence ID" value="KMW60038.1"/>
    <property type="molecule type" value="Genomic_DNA"/>
</dbReference>
<dbReference type="Pfam" id="PF22725">
    <property type="entry name" value="GFO_IDH_MocA_C3"/>
    <property type="match status" value="1"/>
</dbReference>
<dbReference type="OrthoDB" id="9792935at2"/>
<dbReference type="PANTHER" id="PTHR43708">
    <property type="entry name" value="CONSERVED EXPRESSED OXIDOREDUCTASE (EUROFUNG)"/>
    <property type="match status" value="1"/>
</dbReference>
<dbReference type="Gene3D" id="3.30.360.10">
    <property type="entry name" value="Dihydrodipicolinate Reductase, domain 2"/>
    <property type="match status" value="1"/>
</dbReference>
<dbReference type="PATRIC" id="fig|1675527.3.peg.225"/>
<protein>
    <submittedName>
        <fullName evidence="3">Oxidoreductase</fullName>
    </submittedName>
</protein>
<proteinExistence type="predicted"/>
<dbReference type="Proteomes" id="UP000037178">
    <property type="component" value="Unassembled WGS sequence"/>
</dbReference>
<dbReference type="SUPFAM" id="SSF55347">
    <property type="entry name" value="Glyceraldehyde-3-phosphate dehydrogenase-like, C-terminal domain"/>
    <property type="match status" value="1"/>
</dbReference>
<dbReference type="RefSeq" id="WP_049641170.1">
    <property type="nucleotide sequence ID" value="NZ_LFTY01000001.1"/>
</dbReference>
<dbReference type="Pfam" id="PF01408">
    <property type="entry name" value="GFO_IDH_MocA"/>
    <property type="match status" value="1"/>
</dbReference>
<name>A0A0J9H2X8_9RHOB</name>
<dbReference type="PANTHER" id="PTHR43708:SF8">
    <property type="entry name" value="OXIDOREDUCTASE"/>
    <property type="match status" value="1"/>
</dbReference>
<dbReference type="GO" id="GO:0000166">
    <property type="term" value="F:nucleotide binding"/>
    <property type="evidence" value="ECO:0007669"/>
    <property type="project" value="InterPro"/>
</dbReference>
<accession>A0A0J9H2X8</accession>
<dbReference type="AlphaFoldDB" id="A0A0J9H2X8"/>
<dbReference type="STRING" id="1675527.AIOL_000188"/>
<dbReference type="Gene3D" id="3.40.50.720">
    <property type="entry name" value="NAD(P)-binding Rossmann-like Domain"/>
    <property type="match status" value="1"/>
</dbReference>
<dbReference type="InterPro" id="IPR051317">
    <property type="entry name" value="Gfo/Idh/MocA_oxidoreduct"/>
</dbReference>
<evidence type="ECO:0000313" key="3">
    <source>
        <dbReference type="EMBL" id="KMW60038.1"/>
    </source>
</evidence>
<feature type="domain" description="GFO/IDH/MocA-like oxidoreductase" evidence="2">
    <location>
        <begin position="128"/>
        <end position="254"/>
    </location>
</feature>